<accession>C0EH16</accession>
<dbReference type="GO" id="GO:0006508">
    <property type="term" value="P:proteolysis"/>
    <property type="evidence" value="ECO:0007669"/>
    <property type="project" value="UniProtKB-KW"/>
</dbReference>
<feature type="domain" description="MPN" evidence="7">
    <location>
        <begin position="103"/>
        <end position="226"/>
    </location>
</feature>
<dbReference type="AlphaFoldDB" id="C0EH16"/>
<comment type="caution">
    <text evidence="8">The sequence shown here is derived from an EMBL/GenBank/DDBJ whole genome shotgun (WGS) entry which is preliminary data.</text>
</comment>
<evidence type="ECO:0000256" key="4">
    <source>
        <dbReference type="ARBA" id="ARBA00022801"/>
    </source>
</evidence>
<dbReference type="STRING" id="537013.CLOSTMETH_03161"/>
<proteinExistence type="inferred from homology"/>
<evidence type="ECO:0000259" key="7">
    <source>
        <dbReference type="PROSITE" id="PS50249"/>
    </source>
</evidence>
<keyword evidence="4" id="KW-0378">Hydrolase</keyword>
<reference evidence="8 9" key="2">
    <citation type="submission" date="2009-02" db="EMBL/GenBank/DDBJ databases">
        <title>Draft genome sequence of Clostridium methylpentosum (DSM 5476).</title>
        <authorList>
            <person name="Sudarsanam P."/>
            <person name="Ley R."/>
            <person name="Guruge J."/>
            <person name="Turnbaugh P.J."/>
            <person name="Mahowald M."/>
            <person name="Liep D."/>
            <person name="Gordon J."/>
        </authorList>
    </citation>
    <scope>NUCLEOTIDE SEQUENCE [LARGE SCALE GENOMIC DNA]</scope>
    <source>
        <strain evidence="8 9">DSM 5476</strain>
    </source>
</reference>
<sequence length="226" mass="25165">MAKNCHDKHRQRLRKRFVQEGLDSFEVHNALELLLFNSIPRGDTNELAHILLDTFGSFSGVLDADHDNLLKVKGVGERTATLLELIPELCRLYMEDKAKPHKTYNTTEALCDLFIPKFIGRTQECVYAACFDNASKLIACQMLAKGTADTVLFPVKEIVQFACNRNAANVAIAHNHPMGLCNPSSSDVTNSTDLKETLRKIQIRLVDHIIVGKNGDALSLVEYGVL</sequence>
<name>C0EH16_9FIRM</name>
<dbReference type="Gene3D" id="1.10.150.20">
    <property type="entry name" value="5' to 3' exonuclease, C-terminal subdomain"/>
    <property type="match status" value="1"/>
</dbReference>
<dbReference type="GO" id="GO:0046872">
    <property type="term" value="F:metal ion binding"/>
    <property type="evidence" value="ECO:0007669"/>
    <property type="project" value="UniProtKB-KW"/>
</dbReference>
<evidence type="ECO:0000256" key="3">
    <source>
        <dbReference type="ARBA" id="ARBA00022723"/>
    </source>
</evidence>
<evidence type="ECO:0000313" key="9">
    <source>
        <dbReference type="Proteomes" id="UP000003340"/>
    </source>
</evidence>
<dbReference type="EMBL" id="ACEC01000113">
    <property type="protein sequence ID" value="EEG29269.1"/>
    <property type="molecule type" value="Genomic_DNA"/>
</dbReference>
<organism evidence="8 9">
    <name type="scientific">[Clostridium] methylpentosum DSM 5476</name>
    <dbReference type="NCBI Taxonomy" id="537013"/>
    <lineage>
        <taxon>Bacteria</taxon>
        <taxon>Bacillati</taxon>
        <taxon>Bacillota</taxon>
        <taxon>Clostridia</taxon>
        <taxon>Eubacteriales</taxon>
        <taxon>Oscillospiraceae</taxon>
        <taxon>Oscillospiraceae incertae sedis</taxon>
    </lineage>
</organism>
<keyword evidence="5" id="KW-0862">Zinc</keyword>
<evidence type="ECO:0000256" key="5">
    <source>
        <dbReference type="ARBA" id="ARBA00022833"/>
    </source>
</evidence>
<reference evidence="8 9" key="1">
    <citation type="submission" date="2009-01" db="EMBL/GenBank/DDBJ databases">
        <authorList>
            <person name="Fulton L."/>
            <person name="Clifton S."/>
            <person name="Fulton B."/>
            <person name="Xu J."/>
            <person name="Minx P."/>
            <person name="Pepin K.H."/>
            <person name="Johnson M."/>
            <person name="Bhonagiri V."/>
            <person name="Nash W.E."/>
            <person name="Mardis E.R."/>
            <person name="Wilson R.K."/>
        </authorList>
    </citation>
    <scope>NUCLEOTIDE SEQUENCE [LARGE SCALE GENOMIC DNA]</scope>
    <source>
        <strain evidence="8 9">DSM 5476</strain>
    </source>
</reference>
<dbReference type="GO" id="GO:0008237">
    <property type="term" value="F:metallopeptidase activity"/>
    <property type="evidence" value="ECO:0007669"/>
    <property type="project" value="UniProtKB-KW"/>
</dbReference>
<evidence type="ECO:0000256" key="2">
    <source>
        <dbReference type="ARBA" id="ARBA00022670"/>
    </source>
</evidence>
<dbReference type="eggNOG" id="COG2003">
    <property type="taxonomic scope" value="Bacteria"/>
</dbReference>
<dbReference type="Proteomes" id="UP000003340">
    <property type="component" value="Unassembled WGS sequence"/>
</dbReference>
<keyword evidence="6" id="KW-0482">Metalloprotease</keyword>
<keyword evidence="2" id="KW-0645">Protease</keyword>
<keyword evidence="9" id="KW-1185">Reference proteome</keyword>
<dbReference type="HOGENOM" id="CLU_073529_0_0_9"/>
<protein>
    <submittedName>
        <fullName evidence="8">DNA repair protein RadC</fullName>
    </submittedName>
</protein>
<gene>
    <name evidence="8" type="primary">radC</name>
    <name evidence="8" type="ORF">CLOSTMETH_03161</name>
</gene>
<evidence type="ECO:0000256" key="1">
    <source>
        <dbReference type="ARBA" id="ARBA00010243"/>
    </source>
</evidence>
<dbReference type="PANTHER" id="PTHR30471">
    <property type="entry name" value="DNA REPAIR PROTEIN RADC"/>
    <property type="match status" value="1"/>
</dbReference>
<dbReference type="Pfam" id="PF04002">
    <property type="entry name" value="RadC"/>
    <property type="match status" value="1"/>
</dbReference>
<dbReference type="InterPro" id="IPR037518">
    <property type="entry name" value="MPN"/>
</dbReference>
<dbReference type="InterPro" id="IPR010994">
    <property type="entry name" value="RuvA_2-like"/>
</dbReference>
<dbReference type="PROSITE" id="PS50249">
    <property type="entry name" value="MPN"/>
    <property type="match status" value="1"/>
</dbReference>
<dbReference type="InterPro" id="IPR001405">
    <property type="entry name" value="UPF0758"/>
</dbReference>
<comment type="similarity">
    <text evidence="1">Belongs to the UPF0758 family.</text>
</comment>
<evidence type="ECO:0000256" key="6">
    <source>
        <dbReference type="ARBA" id="ARBA00023049"/>
    </source>
</evidence>
<dbReference type="SUPFAM" id="SSF47781">
    <property type="entry name" value="RuvA domain 2-like"/>
    <property type="match status" value="1"/>
</dbReference>
<evidence type="ECO:0000313" key="8">
    <source>
        <dbReference type="EMBL" id="EEG29269.1"/>
    </source>
</evidence>
<keyword evidence="3" id="KW-0479">Metal-binding</keyword>
<dbReference type="InterPro" id="IPR025657">
    <property type="entry name" value="RadC_JAB"/>
</dbReference>
<dbReference type="PANTHER" id="PTHR30471:SF3">
    <property type="entry name" value="UPF0758 PROTEIN YEES-RELATED"/>
    <property type="match status" value="1"/>
</dbReference>
<dbReference type="Gene3D" id="3.40.140.10">
    <property type="entry name" value="Cytidine Deaminase, domain 2"/>
    <property type="match status" value="1"/>
</dbReference>